<evidence type="ECO:0000256" key="5">
    <source>
        <dbReference type="ARBA" id="ARBA00022576"/>
    </source>
</evidence>
<comment type="cofactor">
    <cofactor evidence="13">
        <name>pyridoxal 5'-phosphate</name>
        <dbReference type="ChEBI" id="CHEBI:597326"/>
    </cofactor>
    <text evidence="13">Binds 1 pyridoxal phosphate per subunit.</text>
</comment>
<dbReference type="SUPFAM" id="SSF53383">
    <property type="entry name" value="PLP-dependent transferases"/>
    <property type="match status" value="1"/>
</dbReference>
<evidence type="ECO:0000313" key="15">
    <source>
        <dbReference type="EMBL" id="GGO47135.1"/>
    </source>
</evidence>
<comment type="subcellular location">
    <subcellularLocation>
        <location evidence="13">Cytoplasm</location>
    </subcellularLocation>
</comment>
<dbReference type="PANTHER" id="PTHR21152">
    <property type="entry name" value="AMINOTRANSFERASE CLASS V"/>
    <property type="match status" value="1"/>
</dbReference>
<evidence type="ECO:0000256" key="8">
    <source>
        <dbReference type="ARBA" id="ARBA00022898"/>
    </source>
</evidence>
<comment type="caution">
    <text evidence="13">Lacks conserved residue(s) required for the propagation of feature annotation.</text>
</comment>
<keyword evidence="16" id="KW-1185">Reference proteome</keyword>
<comment type="subunit">
    <text evidence="13">Homodimer.</text>
</comment>
<dbReference type="Pfam" id="PF00266">
    <property type="entry name" value="Aminotran_5"/>
    <property type="match status" value="1"/>
</dbReference>
<protein>
    <recommendedName>
        <fullName evidence="13">Phosphoserine aminotransferase</fullName>
        <ecNumber evidence="13">2.6.1.52</ecNumber>
    </recommendedName>
    <alternativeName>
        <fullName evidence="13">Phosphohydroxythreonine aminotransferase</fullName>
        <shortName evidence="13">PSAT</shortName>
    </alternativeName>
</protein>
<keyword evidence="6 13" id="KW-0028">Amino-acid biosynthesis</keyword>
<proteinExistence type="inferred from homology"/>
<evidence type="ECO:0000256" key="3">
    <source>
        <dbReference type="ARBA" id="ARBA00006904"/>
    </source>
</evidence>
<comment type="pathway">
    <text evidence="13">Cofactor biosynthesis; pyridoxine 5'-phosphate biosynthesis; pyridoxine 5'-phosphate from D-erythrose 4-phosphate: step 3/5.</text>
</comment>
<keyword evidence="4 13" id="KW-0963">Cytoplasm</keyword>
<dbReference type="Gene3D" id="3.40.640.10">
    <property type="entry name" value="Type I PLP-dependent aspartate aminotransferase-like (Major domain)"/>
    <property type="match status" value="1"/>
</dbReference>
<dbReference type="PANTHER" id="PTHR21152:SF40">
    <property type="entry name" value="ALANINE--GLYOXYLATE AMINOTRANSFERASE"/>
    <property type="match status" value="1"/>
</dbReference>
<evidence type="ECO:0000256" key="12">
    <source>
        <dbReference type="ARBA" id="ARBA00049007"/>
    </source>
</evidence>
<feature type="domain" description="Aminotransferase class V" evidence="14">
    <location>
        <begin position="36"/>
        <end position="347"/>
    </location>
</feature>
<feature type="binding site" evidence="13">
    <location>
        <position position="211"/>
    </location>
    <ligand>
        <name>pyridoxal 5'-phosphate</name>
        <dbReference type="ChEBI" id="CHEBI:597326"/>
    </ligand>
</feature>
<evidence type="ECO:0000256" key="1">
    <source>
        <dbReference type="ARBA" id="ARBA00003483"/>
    </source>
</evidence>
<evidence type="ECO:0000256" key="9">
    <source>
        <dbReference type="ARBA" id="ARBA00023096"/>
    </source>
</evidence>
<dbReference type="NCBIfam" id="TIGR01366">
    <property type="entry name" value="serC_3"/>
    <property type="match status" value="1"/>
</dbReference>
<keyword evidence="10 13" id="KW-0718">Serine biosynthesis</keyword>
<dbReference type="Proteomes" id="UP000656881">
    <property type="component" value="Unassembled WGS sequence"/>
</dbReference>
<sequence>MDRARPARPGTATLPSVAEIQIPADIKPADGRFGAGPSKVRTEALDALAATGTSLLGTSHRQAPVKNLVGRVREGVRDLFQFPEGYEVILGNGGSTAFWDVATHGLIENKSQHLSFGEFSSKFAKAAKLAPWLAEPTVITSEPGTHPAPEAEQGVDVYAFTHNETSTGVAAPIERVAGADEGSLVLVDATSGAGGLPVDIAQSDVYYFAPQKSFASDGGLWVAAFSPAAIERAERVHASGRHVPEFFSLPTAIDNSRKNQTYNTPALATLFLLAEQLDWINGQGGLDWSVRRTATSARTLYGWAEESKYATPFVTDPAKRSQVIGTIDFSDEIDAAAVAKALRANGIVDTEPYRKLGRNQLRVAMFPAIDPADVEALTKCVDYVIEKL</sequence>
<evidence type="ECO:0000313" key="16">
    <source>
        <dbReference type="Proteomes" id="UP000656881"/>
    </source>
</evidence>
<feature type="binding site" evidence="13">
    <location>
        <position position="119"/>
    </location>
    <ligand>
        <name>pyridoxal 5'-phosphate</name>
        <dbReference type="ChEBI" id="CHEBI:597326"/>
    </ligand>
</feature>
<dbReference type="InterPro" id="IPR000192">
    <property type="entry name" value="Aminotrans_V_dom"/>
</dbReference>
<dbReference type="Gene3D" id="3.90.1150.10">
    <property type="entry name" value="Aspartate Aminotransferase, domain 1"/>
    <property type="match status" value="1"/>
</dbReference>
<organism evidence="15 16">
    <name type="scientific">Streptomyces lasiicapitis</name>
    <dbReference type="NCBI Taxonomy" id="1923961"/>
    <lineage>
        <taxon>Bacteria</taxon>
        <taxon>Bacillati</taxon>
        <taxon>Actinomycetota</taxon>
        <taxon>Actinomycetes</taxon>
        <taxon>Kitasatosporales</taxon>
        <taxon>Streptomycetaceae</taxon>
        <taxon>Streptomyces</taxon>
    </lineage>
</organism>
<dbReference type="HAMAP" id="MF_00160">
    <property type="entry name" value="SerC_aminotrans_5"/>
    <property type="match status" value="1"/>
</dbReference>
<comment type="caution">
    <text evidence="15">The sequence shown here is derived from an EMBL/GenBank/DDBJ whole genome shotgun (WGS) entry which is preliminary data.</text>
</comment>
<evidence type="ECO:0000256" key="13">
    <source>
        <dbReference type="HAMAP-Rule" id="MF_00160"/>
    </source>
</evidence>
<feature type="binding site" evidence="13">
    <location>
        <position position="188"/>
    </location>
    <ligand>
        <name>pyridoxal 5'-phosphate</name>
        <dbReference type="ChEBI" id="CHEBI:597326"/>
    </ligand>
</feature>
<keyword evidence="8 13" id="KW-0663">Pyridoxal phosphate</keyword>
<dbReference type="InterPro" id="IPR015421">
    <property type="entry name" value="PyrdxlP-dep_Trfase_major"/>
</dbReference>
<dbReference type="InterPro" id="IPR015422">
    <property type="entry name" value="PyrdxlP-dep_Trfase_small"/>
</dbReference>
<dbReference type="PIRSF" id="PIRSF000525">
    <property type="entry name" value="SerC"/>
    <property type="match status" value="1"/>
</dbReference>
<evidence type="ECO:0000259" key="14">
    <source>
        <dbReference type="Pfam" id="PF00266"/>
    </source>
</evidence>
<feature type="binding site" evidence="13">
    <location>
        <begin position="263"/>
        <end position="264"/>
    </location>
    <ligand>
        <name>pyridoxal 5'-phosphate</name>
        <dbReference type="ChEBI" id="CHEBI:597326"/>
    </ligand>
</feature>
<feature type="binding site" evidence="13">
    <location>
        <position position="165"/>
    </location>
    <ligand>
        <name>pyridoxal 5'-phosphate</name>
        <dbReference type="ChEBI" id="CHEBI:597326"/>
    </ligand>
</feature>
<keyword evidence="7 13" id="KW-0808">Transferase</keyword>
<dbReference type="GO" id="GO:0008483">
    <property type="term" value="F:transaminase activity"/>
    <property type="evidence" value="ECO:0007669"/>
    <property type="project" value="UniProtKB-KW"/>
</dbReference>
<comment type="function">
    <text evidence="1 13">Catalyzes the reversible conversion of 3-phosphohydroxypyruvate to phosphoserine and of 3-hydroxy-2-oxo-4-phosphonooxybutanoate to phosphohydroxythreonine.</text>
</comment>
<evidence type="ECO:0000256" key="7">
    <source>
        <dbReference type="ARBA" id="ARBA00022679"/>
    </source>
</evidence>
<evidence type="ECO:0000256" key="4">
    <source>
        <dbReference type="ARBA" id="ARBA00022490"/>
    </source>
</evidence>
<evidence type="ECO:0000256" key="10">
    <source>
        <dbReference type="ARBA" id="ARBA00023299"/>
    </source>
</evidence>
<keyword evidence="5 13" id="KW-0032">Aminotransferase</keyword>
<reference evidence="16" key="1">
    <citation type="journal article" date="2019" name="Int. J. Syst. Evol. Microbiol.">
        <title>The Global Catalogue of Microorganisms (GCM) 10K type strain sequencing project: providing services to taxonomists for standard genome sequencing and annotation.</title>
        <authorList>
            <consortium name="The Broad Institute Genomics Platform"/>
            <consortium name="The Broad Institute Genome Sequencing Center for Infectious Disease"/>
            <person name="Wu L."/>
            <person name="Ma J."/>
        </authorList>
    </citation>
    <scope>NUCLEOTIDE SEQUENCE [LARGE SCALE GENOMIC DNA]</scope>
    <source>
        <strain evidence="16">CGMCC 4.7349</strain>
    </source>
</reference>
<accession>A0ABQ2M4Q0</accession>
<gene>
    <name evidence="13 15" type="primary">serC</name>
    <name evidence="15" type="ORF">GCM10012286_39690</name>
</gene>
<comment type="catalytic activity">
    <reaction evidence="12 13">
        <text>O-phospho-L-serine + 2-oxoglutarate = 3-phosphooxypyruvate + L-glutamate</text>
        <dbReference type="Rhea" id="RHEA:14329"/>
        <dbReference type="ChEBI" id="CHEBI:16810"/>
        <dbReference type="ChEBI" id="CHEBI:18110"/>
        <dbReference type="ChEBI" id="CHEBI:29985"/>
        <dbReference type="ChEBI" id="CHEBI:57524"/>
        <dbReference type="EC" id="2.6.1.52"/>
    </reaction>
</comment>
<comment type="similarity">
    <text evidence="3 13">Belongs to the class-V pyridoxal-phosphate-dependent aminotransferase family. SerC subfamily.</text>
</comment>
<keyword evidence="9 13" id="KW-0664">Pyridoxine biosynthesis</keyword>
<comment type="pathway">
    <text evidence="2 13">Amino-acid biosynthesis; L-serine biosynthesis; L-serine from 3-phospho-D-glycerate: step 2/3.</text>
</comment>
<feature type="binding site" evidence="13">
    <location>
        <position position="61"/>
    </location>
    <ligand>
        <name>L-glutamate</name>
        <dbReference type="ChEBI" id="CHEBI:29985"/>
    </ligand>
</feature>
<name>A0ABQ2M4Q0_9ACTN</name>
<evidence type="ECO:0000256" key="2">
    <source>
        <dbReference type="ARBA" id="ARBA00005099"/>
    </source>
</evidence>
<evidence type="ECO:0000256" key="6">
    <source>
        <dbReference type="ARBA" id="ARBA00022605"/>
    </source>
</evidence>
<evidence type="ECO:0000256" key="11">
    <source>
        <dbReference type="ARBA" id="ARBA00047630"/>
    </source>
</evidence>
<feature type="modified residue" description="N6-(pyridoxal phosphate)lysine" evidence="13">
    <location>
        <position position="212"/>
    </location>
</feature>
<dbReference type="InterPro" id="IPR015424">
    <property type="entry name" value="PyrdxlP-dep_Trfase"/>
</dbReference>
<dbReference type="EMBL" id="BMNG01000008">
    <property type="protein sequence ID" value="GGO47135.1"/>
    <property type="molecule type" value="Genomic_DNA"/>
</dbReference>
<dbReference type="InterPro" id="IPR006272">
    <property type="entry name" value="Pser_aminoTfrase_mycobac"/>
</dbReference>
<comment type="catalytic activity">
    <reaction evidence="11 13">
        <text>4-(phosphooxy)-L-threonine + 2-oxoglutarate = (R)-3-hydroxy-2-oxo-4-phosphooxybutanoate + L-glutamate</text>
        <dbReference type="Rhea" id="RHEA:16573"/>
        <dbReference type="ChEBI" id="CHEBI:16810"/>
        <dbReference type="ChEBI" id="CHEBI:29985"/>
        <dbReference type="ChEBI" id="CHEBI:58452"/>
        <dbReference type="ChEBI" id="CHEBI:58538"/>
        <dbReference type="EC" id="2.6.1.52"/>
    </reaction>
</comment>
<dbReference type="InterPro" id="IPR022278">
    <property type="entry name" value="Pser_aminoTfrase"/>
</dbReference>
<dbReference type="EC" id="2.6.1.52" evidence="13"/>